<organism evidence="3 4">
    <name type="scientific">Neoroseomonas soli</name>
    <dbReference type="NCBI Taxonomy" id="1081025"/>
    <lineage>
        <taxon>Bacteria</taxon>
        <taxon>Pseudomonadati</taxon>
        <taxon>Pseudomonadota</taxon>
        <taxon>Alphaproteobacteria</taxon>
        <taxon>Acetobacterales</taxon>
        <taxon>Acetobacteraceae</taxon>
        <taxon>Neoroseomonas</taxon>
    </lineage>
</organism>
<dbReference type="PANTHER" id="PTHR44051">
    <property type="entry name" value="GLUTATHIONE S-TRANSFERASE-RELATED"/>
    <property type="match status" value="1"/>
</dbReference>
<evidence type="ECO:0000259" key="2">
    <source>
        <dbReference type="PROSITE" id="PS50405"/>
    </source>
</evidence>
<feature type="domain" description="GST N-terminal" evidence="1">
    <location>
        <begin position="1"/>
        <end position="80"/>
    </location>
</feature>
<dbReference type="Gene3D" id="3.40.30.10">
    <property type="entry name" value="Glutaredoxin"/>
    <property type="match status" value="1"/>
</dbReference>
<reference evidence="3" key="1">
    <citation type="submission" date="2020-01" db="EMBL/GenBank/DDBJ databases">
        <authorList>
            <person name="Rat A."/>
        </authorList>
    </citation>
    <scope>NUCLEOTIDE SEQUENCE</scope>
    <source>
        <strain evidence="3">LMG 31231</strain>
    </source>
</reference>
<keyword evidence="4" id="KW-1185">Reference proteome</keyword>
<dbReference type="InterPro" id="IPR036249">
    <property type="entry name" value="Thioredoxin-like_sf"/>
</dbReference>
<dbReference type="InterPro" id="IPR040079">
    <property type="entry name" value="Glutathione_S-Trfase"/>
</dbReference>
<dbReference type="Pfam" id="PF14497">
    <property type="entry name" value="GST_C_3"/>
    <property type="match status" value="1"/>
</dbReference>
<dbReference type="PROSITE" id="PS50405">
    <property type="entry name" value="GST_CTER"/>
    <property type="match status" value="1"/>
</dbReference>
<evidence type="ECO:0000259" key="1">
    <source>
        <dbReference type="PROSITE" id="PS50404"/>
    </source>
</evidence>
<dbReference type="AlphaFoldDB" id="A0A9X9X2A0"/>
<dbReference type="Pfam" id="PF13409">
    <property type="entry name" value="GST_N_2"/>
    <property type="match status" value="1"/>
</dbReference>
<dbReference type="SFLD" id="SFLDS00019">
    <property type="entry name" value="Glutathione_Transferase_(cytos"/>
    <property type="match status" value="1"/>
</dbReference>
<dbReference type="EMBL" id="JAAEDM010000076">
    <property type="protein sequence ID" value="MBR0673529.1"/>
    <property type="molecule type" value="Genomic_DNA"/>
</dbReference>
<accession>A0A9X9X2A0</accession>
<dbReference type="InterPro" id="IPR010987">
    <property type="entry name" value="Glutathione-S-Trfase_C-like"/>
</dbReference>
<dbReference type="SUPFAM" id="SSF52833">
    <property type="entry name" value="Thioredoxin-like"/>
    <property type="match status" value="1"/>
</dbReference>
<gene>
    <name evidence="3" type="ORF">GXW76_20325</name>
</gene>
<sequence>MKLYYSPGACSVGIHVLLEEIGAPYQAQLVNLKEGAQHKPEFTGVNPKSKVPTLEREDGSILTEYPAIAFWLASRFPTARLMPSGMEAQARALELTDYCVATLHMQGFSRMFRPVNFAPSEADHEAVKKRGEEIFAKGLGLLDKALNGNDYLVGDFSFADSALFYVSFWWNGRLGKELPANVAGHYARMKARPSVQRVMAAEGLA</sequence>
<dbReference type="CDD" id="cd03057">
    <property type="entry name" value="GST_N_Beta"/>
    <property type="match status" value="1"/>
</dbReference>
<dbReference type="PANTHER" id="PTHR44051:SF8">
    <property type="entry name" value="GLUTATHIONE S-TRANSFERASE GSTA"/>
    <property type="match status" value="1"/>
</dbReference>
<feature type="domain" description="GST C-terminal" evidence="2">
    <location>
        <begin position="85"/>
        <end position="205"/>
    </location>
</feature>
<dbReference type="RefSeq" id="WP_211863935.1">
    <property type="nucleotide sequence ID" value="NZ_JAAEDM010000076.1"/>
</dbReference>
<comment type="caution">
    <text evidence="3">The sequence shown here is derived from an EMBL/GenBank/DDBJ whole genome shotgun (WGS) entry which is preliminary data.</text>
</comment>
<dbReference type="SFLD" id="SFLDG01150">
    <property type="entry name" value="Main.1:_Beta-like"/>
    <property type="match status" value="1"/>
</dbReference>
<dbReference type="InterPro" id="IPR004045">
    <property type="entry name" value="Glutathione_S-Trfase_N"/>
</dbReference>
<dbReference type="PROSITE" id="PS50404">
    <property type="entry name" value="GST_NTER"/>
    <property type="match status" value="1"/>
</dbReference>
<evidence type="ECO:0000313" key="3">
    <source>
        <dbReference type="EMBL" id="MBR0673529.1"/>
    </source>
</evidence>
<proteinExistence type="predicted"/>
<name>A0A9X9X2A0_9PROT</name>
<dbReference type="SUPFAM" id="SSF47616">
    <property type="entry name" value="GST C-terminal domain-like"/>
    <property type="match status" value="1"/>
</dbReference>
<protein>
    <submittedName>
        <fullName evidence="3">Glutathione S-transferase</fullName>
    </submittedName>
</protein>
<dbReference type="InterPro" id="IPR004046">
    <property type="entry name" value="GST_C"/>
</dbReference>
<reference evidence="3" key="2">
    <citation type="journal article" date="2021" name="Syst. Appl. Microbiol.">
        <title>Roseomonas hellenica sp. nov., isolated from roots of wild-growing Alkanna tinctoria.</title>
        <authorList>
            <person name="Rat A."/>
            <person name="Naranjo H.D."/>
            <person name="Lebbe L."/>
            <person name="Cnockaert M."/>
            <person name="Krigas N."/>
            <person name="Grigoriadou K."/>
            <person name="Maloupa E."/>
            <person name="Willems A."/>
        </authorList>
    </citation>
    <scope>NUCLEOTIDE SEQUENCE</scope>
    <source>
        <strain evidence="3">LMG 31231</strain>
    </source>
</reference>
<dbReference type="InterPro" id="IPR036282">
    <property type="entry name" value="Glutathione-S-Trfase_C_sf"/>
</dbReference>
<evidence type="ECO:0000313" key="4">
    <source>
        <dbReference type="Proteomes" id="UP001138751"/>
    </source>
</evidence>
<dbReference type="Proteomes" id="UP001138751">
    <property type="component" value="Unassembled WGS sequence"/>
</dbReference>
<dbReference type="SFLD" id="SFLDG00358">
    <property type="entry name" value="Main_(cytGST)"/>
    <property type="match status" value="1"/>
</dbReference>
<dbReference type="Gene3D" id="1.20.1050.10">
    <property type="match status" value="1"/>
</dbReference>